<comment type="caution">
    <text evidence="1">The sequence shown here is derived from an EMBL/GenBank/DDBJ whole genome shotgun (WGS) entry which is preliminary data.</text>
</comment>
<gene>
    <name evidence="1" type="ORF">DFP72DRAFT_15292</name>
</gene>
<organism evidence="1 2">
    <name type="scientific">Ephemerocybe angulata</name>
    <dbReference type="NCBI Taxonomy" id="980116"/>
    <lineage>
        <taxon>Eukaryota</taxon>
        <taxon>Fungi</taxon>
        <taxon>Dikarya</taxon>
        <taxon>Basidiomycota</taxon>
        <taxon>Agaricomycotina</taxon>
        <taxon>Agaricomycetes</taxon>
        <taxon>Agaricomycetidae</taxon>
        <taxon>Agaricales</taxon>
        <taxon>Agaricineae</taxon>
        <taxon>Psathyrellaceae</taxon>
        <taxon>Ephemerocybe</taxon>
    </lineage>
</organism>
<reference evidence="1 2" key="1">
    <citation type="submission" date="2020-07" db="EMBL/GenBank/DDBJ databases">
        <title>Comparative genomics of pyrophilous fungi reveals a link between fire events and developmental genes.</title>
        <authorList>
            <consortium name="DOE Joint Genome Institute"/>
            <person name="Steindorff A.S."/>
            <person name="Carver A."/>
            <person name="Calhoun S."/>
            <person name="Stillman K."/>
            <person name="Liu H."/>
            <person name="Lipzen A."/>
            <person name="Pangilinan J."/>
            <person name="Labutti K."/>
            <person name="Bruns T.D."/>
            <person name="Grigoriev I.V."/>
        </authorList>
    </citation>
    <scope>NUCLEOTIDE SEQUENCE [LARGE SCALE GENOMIC DNA]</scope>
    <source>
        <strain evidence="1 2">CBS 144469</strain>
    </source>
</reference>
<keyword evidence="2" id="KW-1185">Reference proteome</keyword>
<accession>A0A8H6IIT5</accession>
<name>A0A8H6IIT5_9AGAR</name>
<dbReference type="Proteomes" id="UP000521943">
    <property type="component" value="Unassembled WGS sequence"/>
</dbReference>
<proteinExistence type="predicted"/>
<evidence type="ECO:0000313" key="1">
    <source>
        <dbReference type="EMBL" id="KAF6766360.1"/>
    </source>
</evidence>
<protein>
    <submittedName>
        <fullName evidence="1">Uncharacterized protein</fullName>
    </submittedName>
</protein>
<evidence type="ECO:0000313" key="2">
    <source>
        <dbReference type="Proteomes" id="UP000521943"/>
    </source>
</evidence>
<dbReference type="EMBL" id="JACGCI010000001">
    <property type="protein sequence ID" value="KAF6766360.1"/>
    <property type="molecule type" value="Genomic_DNA"/>
</dbReference>
<sequence>MPTPAPMHLPPQIASRSCRMQLRGISRPARFPRPHVFRRAQAQVHDVVRRAWTATRNTNAPLFRTACGVAGVQLGSVTLSAHIVVSNSLHPRNGRSHTWCMSNATAYNWWFGGNRSDCSRVNSSSLPTASGIRTESEVGCLEIRKDRIISSRLGEPEKTEAKE</sequence>
<dbReference type="AlphaFoldDB" id="A0A8H6IIT5"/>